<dbReference type="GO" id="GO:0005886">
    <property type="term" value="C:plasma membrane"/>
    <property type="evidence" value="ECO:0007669"/>
    <property type="project" value="UniProtKB-SubCell"/>
</dbReference>
<evidence type="ECO:0000256" key="10">
    <source>
        <dbReference type="ARBA" id="ARBA00022989"/>
    </source>
</evidence>
<evidence type="ECO:0000256" key="17">
    <source>
        <dbReference type="PIRSR" id="PIRSR600829-3"/>
    </source>
</evidence>
<feature type="binding site" evidence="17">
    <location>
        <position position="30"/>
    </location>
    <ligand>
        <name>ATP</name>
        <dbReference type="ChEBI" id="CHEBI:30616"/>
    </ligand>
</feature>
<accession>A0A495AD78</accession>
<comment type="cofactor">
    <cofactor evidence="18">
        <name>Mg(2+)</name>
        <dbReference type="ChEBI" id="CHEBI:18420"/>
    </cofactor>
    <text evidence="18">Mn(2+), Zn(2+), Cd(2+) and Co(2+) support activity to lesser extents.</text>
</comment>
<evidence type="ECO:0000313" key="21">
    <source>
        <dbReference type="Proteomes" id="UP000269301"/>
    </source>
</evidence>
<keyword evidence="4" id="KW-0444">Lipid biosynthesis</keyword>
<evidence type="ECO:0000256" key="18">
    <source>
        <dbReference type="PIRSR" id="PIRSR600829-4"/>
    </source>
</evidence>
<dbReference type="CDD" id="cd14265">
    <property type="entry name" value="UDPK_IM_like"/>
    <property type="match status" value="1"/>
</dbReference>
<dbReference type="InterPro" id="IPR036945">
    <property type="entry name" value="DAGK_sf"/>
</dbReference>
<evidence type="ECO:0000256" key="2">
    <source>
        <dbReference type="ARBA" id="ARBA00005967"/>
    </source>
</evidence>
<dbReference type="EMBL" id="RBZP01000001">
    <property type="protein sequence ID" value="RKQ37822.1"/>
    <property type="molecule type" value="Genomic_DNA"/>
</dbReference>
<proteinExistence type="inferred from homology"/>
<keyword evidence="18" id="KW-0479">Metal-binding</keyword>
<evidence type="ECO:0000256" key="16">
    <source>
        <dbReference type="PIRSR" id="PIRSR600829-2"/>
    </source>
</evidence>
<dbReference type="InterPro" id="IPR033717">
    <property type="entry name" value="UDPK"/>
</dbReference>
<dbReference type="GO" id="GO:0016301">
    <property type="term" value="F:kinase activity"/>
    <property type="evidence" value="ECO:0007669"/>
    <property type="project" value="UniProtKB-KW"/>
</dbReference>
<evidence type="ECO:0000256" key="11">
    <source>
        <dbReference type="ARBA" id="ARBA00023098"/>
    </source>
</evidence>
<comment type="subcellular location">
    <subcellularLocation>
        <location evidence="1">Cell membrane</location>
        <topology evidence="1">Multi-pass membrane protein</topology>
    </subcellularLocation>
</comment>
<dbReference type="PANTHER" id="PTHR34299:SF1">
    <property type="entry name" value="DIACYLGLYCEROL KINASE"/>
    <property type="match status" value="1"/>
</dbReference>
<feature type="binding site" evidence="18">
    <location>
        <position position="42"/>
    </location>
    <ligand>
        <name>a divalent metal cation</name>
        <dbReference type="ChEBI" id="CHEBI:60240"/>
    </ligand>
</feature>
<evidence type="ECO:0000256" key="7">
    <source>
        <dbReference type="ARBA" id="ARBA00022741"/>
    </source>
</evidence>
<dbReference type="GO" id="GO:0008654">
    <property type="term" value="P:phospholipid biosynthetic process"/>
    <property type="evidence" value="ECO:0007669"/>
    <property type="project" value="UniProtKB-KW"/>
</dbReference>
<comment type="caution">
    <text evidence="20">The sequence shown here is derived from an EMBL/GenBank/DDBJ whole genome shotgun (WGS) entry which is preliminary data.</text>
</comment>
<keyword evidence="14" id="KW-1208">Phospholipid metabolism</keyword>
<dbReference type="Proteomes" id="UP000269301">
    <property type="component" value="Unassembled WGS sequence"/>
</dbReference>
<feature type="transmembrane region" description="Helical" evidence="19">
    <location>
        <begin position="110"/>
        <end position="131"/>
    </location>
</feature>
<dbReference type="GO" id="GO:0005524">
    <property type="term" value="F:ATP binding"/>
    <property type="evidence" value="ECO:0007669"/>
    <property type="project" value="UniProtKB-KW"/>
</dbReference>
<evidence type="ECO:0000256" key="5">
    <source>
        <dbReference type="ARBA" id="ARBA00022679"/>
    </source>
</evidence>
<evidence type="ECO:0000256" key="1">
    <source>
        <dbReference type="ARBA" id="ARBA00004651"/>
    </source>
</evidence>
<dbReference type="AlphaFoldDB" id="A0A495AD78"/>
<dbReference type="Gene3D" id="1.10.287.3610">
    <property type="match status" value="1"/>
</dbReference>
<dbReference type="PANTHER" id="PTHR34299">
    <property type="entry name" value="DIACYLGLYCEROL KINASE"/>
    <property type="match status" value="1"/>
</dbReference>
<protein>
    <submittedName>
        <fullName evidence="20">Diacylglycerol kinase family protein</fullName>
    </submittedName>
</protein>
<feature type="binding site" evidence="16">
    <location>
        <position position="83"/>
    </location>
    <ligand>
        <name>substrate</name>
    </ligand>
</feature>
<keyword evidence="6 19" id="KW-0812">Transmembrane</keyword>
<feature type="binding site" evidence="17">
    <location>
        <begin position="108"/>
        <end position="109"/>
    </location>
    <ligand>
        <name>ATP</name>
        <dbReference type="ChEBI" id="CHEBI:30616"/>
    </ligand>
</feature>
<evidence type="ECO:0000313" key="20">
    <source>
        <dbReference type="EMBL" id="RKQ37822.1"/>
    </source>
</evidence>
<feature type="active site" description="Proton acceptor" evidence="15">
    <location>
        <position position="83"/>
    </location>
</feature>
<evidence type="ECO:0000256" key="9">
    <source>
        <dbReference type="ARBA" id="ARBA00022840"/>
    </source>
</evidence>
<keyword evidence="12 19" id="KW-0472">Membrane</keyword>
<evidence type="ECO:0000256" key="13">
    <source>
        <dbReference type="ARBA" id="ARBA00023209"/>
    </source>
</evidence>
<feature type="transmembrane region" description="Helical" evidence="19">
    <location>
        <begin position="69"/>
        <end position="89"/>
    </location>
</feature>
<keyword evidence="11" id="KW-0443">Lipid metabolism</keyword>
<dbReference type="Pfam" id="PF01219">
    <property type="entry name" value="DAGK_prokar"/>
    <property type="match status" value="1"/>
</dbReference>
<keyword evidence="3" id="KW-1003">Cell membrane</keyword>
<evidence type="ECO:0000256" key="12">
    <source>
        <dbReference type="ARBA" id="ARBA00023136"/>
    </source>
</evidence>
<sequence>MTRKRCLVVKKKFSESLVLKGKRKKIGFSYAWKGLRDIYKNELNFRIHLVAALLVVIVSIFLPLSALEWVLIIFAIGFVLVVEIINSIIERMMDYLKPEYHPTVRFIKDAAAGAVLVTAIVAVLIGIIIFLPKLYVLLSALL</sequence>
<feature type="binding site" evidence="18">
    <location>
        <position position="90"/>
    </location>
    <ligand>
        <name>a divalent metal cation</name>
        <dbReference type="ChEBI" id="CHEBI:60240"/>
    </ligand>
</feature>
<dbReference type="GO" id="GO:0046872">
    <property type="term" value="F:metal ion binding"/>
    <property type="evidence" value="ECO:0007669"/>
    <property type="project" value="UniProtKB-KW"/>
</dbReference>
<evidence type="ECO:0000256" key="14">
    <source>
        <dbReference type="ARBA" id="ARBA00023264"/>
    </source>
</evidence>
<gene>
    <name evidence="20" type="ORF">D8M06_03215</name>
</gene>
<evidence type="ECO:0000256" key="3">
    <source>
        <dbReference type="ARBA" id="ARBA00022475"/>
    </source>
</evidence>
<evidence type="ECO:0000256" key="4">
    <source>
        <dbReference type="ARBA" id="ARBA00022516"/>
    </source>
</evidence>
<keyword evidence="13" id="KW-0594">Phospholipid biosynthesis</keyword>
<organism evidence="20 21">
    <name type="scientific">Oceanobacillus halophilus</name>
    <dbReference type="NCBI Taxonomy" id="930130"/>
    <lineage>
        <taxon>Bacteria</taxon>
        <taxon>Bacillati</taxon>
        <taxon>Bacillota</taxon>
        <taxon>Bacilli</taxon>
        <taxon>Bacillales</taxon>
        <taxon>Bacillaceae</taxon>
        <taxon>Oceanobacillus</taxon>
    </lineage>
</organism>
<name>A0A495AD78_9BACI</name>
<dbReference type="OrthoDB" id="9789934at2"/>
<keyword evidence="9 17" id="KW-0067">ATP-binding</keyword>
<keyword evidence="8 20" id="KW-0418">Kinase</keyword>
<feature type="binding site" evidence="17">
    <location>
        <position position="42"/>
    </location>
    <ligand>
        <name>ATP</name>
        <dbReference type="ChEBI" id="CHEBI:30616"/>
    </ligand>
</feature>
<evidence type="ECO:0000256" key="6">
    <source>
        <dbReference type="ARBA" id="ARBA00022692"/>
    </source>
</evidence>
<feature type="binding site" evidence="17">
    <location>
        <begin position="99"/>
        <end position="101"/>
    </location>
    <ligand>
        <name>ATP</name>
        <dbReference type="ChEBI" id="CHEBI:30616"/>
    </ligand>
</feature>
<keyword evidence="18" id="KW-0460">Magnesium</keyword>
<keyword evidence="10 19" id="KW-1133">Transmembrane helix</keyword>
<comment type="similarity">
    <text evidence="2">Belongs to the bacterial diacylglycerol kinase family.</text>
</comment>
<keyword evidence="5" id="KW-0808">Transferase</keyword>
<keyword evidence="7 17" id="KW-0547">Nucleotide-binding</keyword>
<reference evidence="20 21" key="1">
    <citation type="journal article" date="2016" name="Int. J. Syst. Evol. Microbiol.">
        <title>Oceanobacillus halophilus sp. nov., a novel moderately halophilic bacterium from a hypersaline lake.</title>
        <authorList>
            <person name="Amoozegar M.A."/>
            <person name="Bagheri M."/>
            <person name="Makhdoumi A."/>
            <person name="Nikou M.M."/>
            <person name="Fazeli S.A.S."/>
            <person name="Schumann P."/>
            <person name="Sproer C."/>
            <person name="Sanchez-Porro C."/>
            <person name="Ventosa A."/>
        </authorList>
    </citation>
    <scope>NUCLEOTIDE SEQUENCE [LARGE SCALE GENOMIC DNA]</scope>
    <source>
        <strain evidence="20 21">DSM 23996</strain>
    </source>
</reference>
<evidence type="ECO:0000256" key="19">
    <source>
        <dbReference type="SAM" id="Phobius"/>
    </source>
</evidence>
<dbReference type="InterPro" id="IPR000829">
    <property type="entry name" value="DAGK"/>
</dbReference>
<evidence type="ECO:0000256" key="8">
    <source>
        <dbReference type="ARBA" id="ARBA00022777"/>
    </source>
</evidence>
<feature type="binding site" evidence="17">
    <location>
        <position position="90"/>
    </location>
    <ligand>
        <name>ATP</name>
        <dbReference type="ChEBI" id="CHEBI:30616"/>
    </ligand>
</feature>
<keyword evidence="21" id="KW-1185">Reference proteome</keyword>
<evidence type="ECO:0000256" key="15">
    <source>
        <dbReference type="PIRSR" id="PIRSR600829-1"/>
    </source>
</evidence>
<feature type="transmembrane region" description="Helical" evidence="19">
    <location>
        <begin position="43"/>
        <end position="63"/>
    </location>
</feature>